<comment type="caution">
    <text evidence="1">The sequence shown here is derived from an EMBL/GenBank/DDBJ whole genome shotgun (WGS) entry which is preliminary data.</text>
</comment>
<dbReference type="EMBL" id="JACEEZ010008752">
    <property type="protein sequence ID" value="KAG0723029.1"/>
    <property type="molecule type" value="Genomic_DNA"/>
</dbReference>
<sequence>MSIYPIERITPLSSFRYLIPRTDHGAIFWLLLSGGHCRTLVDDRMLQQPLWYITSAARTSGSGGKLDFPLRNSFHCGPPLNDSMAPPGRAHPVQDFICLVSITEEEACPPGNRSAGAAGDSRRRALAAQAAQAFPLLRPLRELDFIIICDVLSGNSATHLALPYH</sequence>
<gene>
    <name evidence="1" type="ORF">GWK47_043403</name>
</gene>
<evidence type="ECO:0000313" key="1">
    <source>
        <dbReference type="EMBL" id="KAG0723029.1"/>
    </source>
</evidence>
<protein>
    <submittedName>
        <fullName evidence="1">Uncharacterized protein</fullName>
    </submittedName>
</protein>
<evidence type="ECO:0000313" key="2">
    <source>
        <dbReference type="Proteomes" id="UP000770661"/>
    </source>
</evidence>
<organism evidence="1 2">
    <name type="scientific">Chionoecetes opilio</name>
    <name type="common">Atlantic snow crab</name>
    <name type="synonym">Cancer opilio</name>
    <dbReference type="NCBI Taxonomy" id="41210"/>
    <lineage>
        <taxon>Eukaryota</taxon>
        <taxon>Metazoa</taxon>
        <taxon>Ecdysozoa</taxon>
        <taxon>Arthropoda</taxon>
        <taxon>Crustacea</taxon>
        <taxon>Multicrustacea</taxon>
        <taxon>Malacostraca</taxon>
        <taxon>Eumalacostraca</taxon>
        <taxon>Eucarida</taxon>
        <taxon>Decapoda</taxon>
        <taxon>Pleocyemata</taxon>
        <taxon>Brachyura</taxon>
        <taxon>Eubrachyura</taxon>
        <taxon>Majoidea</taxon>
        <taxon>Majidae</taxon>
        <taxon>Chionoecetes</taxon>
    </lineage>
</organism>
<reference evidence="1" key="1">
    <citation type="submission" date="2020-07" db="EMBL/GenBank/DDBJ databases">
        <title>The High-quality genome of the commercially important snow crab, Chionoecetes opilio.</title>
        <authorList>
            <person name="Jeong J.-H."/>
            <person name="Ryu S."/>
        </authorList>
    </citation>
    <scope>NUCLEOTIDE SEQUENCE</scope>
    <source>
        <strain evidence="1">MADBK_172401_WGS</strain>
        <tissue evidence="1">Digestive gland</tissue>
    </source>
</reference>
<keyword evidence="2" id="KW-1185">Reference proteome</keyword>
<accession>A0A8J4YF28</accession>
<proteinExistence type="predicted"/>
<name>A0A8J4YF28_CHIOP</name>
<dbReference type="Proteomes" id="UP000770661">
    <property type="component" value="Unassembled WGS sequence"/>
</dbReference>
<dbReference type="AlphaFoldDB" id="A0A8J4YF28"/>